<evidence type="ECO:0000313" key="5">
    <source>
        <dbReference type="Proteomes" id="UP000830729"/>
    </source>
</evidence>
<keyword evidence="5" id="KW-1185">Reference proteome</keyword>
<dbReference type="Proteomes" id="UP000830729">
    <property type="component" value="Chromosome"/>
</dbReference>
<evidence type="ECO:0000256" key="1">
    <source>
        <dbReference type="ARBA" id="ARBA00022729"/>
    </source>
</evidence>
<dbReference type="KEGG" id="halx:M0R89_01630"/>
<sequence length="313" mass="33644">MDIDRRSFVKGSAGIVGGLSLGGFAGAQDEGVVRIGSDIPYKPFEYRTQSGELTGFDVELADAIFQELGREYEFVQTGFDTIIPSLNNGNFRIIMSAMTINDQRDQQVDFSEPYFIAYQTVAILKGSDVQSVEDLEGKTVAVQKGTTGEAAAQQLKKRLNGNLNIDSYDQIPGAFNALLNNQAAAVINDNAVNLQYADERDSIVMLEGEGQAAQEFESAPPYLTLTVERYGIAFRQDDDEFRRQVNEALNAVIGSGRYAEIYKEYFTGEPPQAILSRARPAPGTTAANGTAGNGTTAANGTAGNATETTTNGG</sequence>
<evidence type="ECO:0000259" key="3">
    <source>
        <dbReference type="SMART" id="SM00062"/>
    </source>
</evidence>
<dbReference type="PANTHER" id="PTHR35936">
    <property type="entry name" value="MEMBRANE-BOUND LYTIC MUREIN TRANSGLYCOSYLASE F"/>
    <property type="match status" value="1"/>
</dbReference>
<dbReference type="PANTHER" id="PTHR35936:SF17">
    <property type="entry name" value="ARGININE-BINDING EXTRACELLULAR PROTEIN ARTP"/>
    <property type="match status" value="1"/>
</dbReference>
<feature type="compositionally biased region" description="Low complexity" evidence="2">
    <location>
        <begin position="283"/>
        <end position="313"/>
    </location>
</feature>
<reference evidence="4 5" key="1">
    <citation type="submission" date="2022-04" db="EMBL/GenBank/DDBJ databases">
        <title>Diverse halophilic archaea isolated from saline environments.</title>
        <authorList>
            <person name="Cui H.-L."/>
        </authorList>
    </citation>
    <scope>NUCLEOTIDE SEQUENCE [LARGE SCALE GENOMIC DNA]</scope>
    <source>
        <strain evidence="4 5">XZYJT49</strain>
    </source>
</reference>
<keyword evidence="1" id="KW-0732">Signal</keyword>
<dbReference type="SMART" id="SM00062">
    <property type="entry name" value="PBPb"/>
    <property type="match status" value="1"/>
</dbReference>
<accession>A0A8U0HVY8</accession>
<name>A0A8U0HVY8_9EURY</name>
<gene>
    <name evidence="4" type="ORF">M0R89_01630</name>
</gene>
<organism evidence="4 5">
    <name type="scientific">Halorussus limi</name>
    <dbReference type="NCBI Taxonomy" id="2938695"/>
    <lineage>
        <taxon>Archaea</taxon>
        <taxon>Methanobacteriati</taxon>
        <taxon>Methanobacteriota</taxon>
        <taxon>Stenosarchaea group</taxon>
        <taxon>Halobacteria</taxon>
        <taxon>Halobacteriales</taxon>
        <taxon>Haladaptataceae</taxon>
        <taxon>Halorussus</taxon>
    </lineage>
</organism>
<evidence type="ECO:0000313" key="4">
    <source>
        <dbReference type="EMBL" id="UPV74784.1"/>
    </source>
</evidence>
<protein>
    <submittedName>
        <fullName evidence="4">Basic amino acid ABC transporter substrate-binding protein</fullName>
    </submittedName>
</protein>
<dbReference type="SUPFAM" id="SSF53850">
    <property type="entry name" value="Periplasmic binding protein-like II"/>
    <property type="match status" value="1"/>
</dbReference>
<dbReference type="EMBL" id="CP096659">
    <property type="protein sequence ID" value="UPV74784.1"/>
    <property type="molecule type" value="Genomic_DNA"/>
</dbReference>
<dbReference type="CDD" id="cd13624">
    <property type="entry name" value="PBP2_Arg_Lys_His"/>
    <property type="match status" value="1"/>
</dbReference>
<dbReference type="InterPro" id="IPR001638">
    <property type="entry name" value="Solute-binding_3/MltF_N"/>
</dbReference>
<dbReference type="Pfam" id="PF00497">
    <property type="entry name" value="SBP_bac_3"/>
    <property type="match status" value="1"/>
</dbReference>
<dbReference type="PROSITE" id="PS51318">
    <property type="entry name" value="TAT"/>
    <property type="match status" value="1"/>
</dbReference>
<feature type="region of interest" description="Disordered" evidence="2">
    <location>
        <begin position="279"/>
        <end position="313"/>
    </location>
</feature>
<dbReference type="InterPro" id="IPR006311">
    <property type="entry name" value="TAT_signal"/>
</dbReference>
<feature type="domain" description="Solute-binding protein family 3/N-terminal" evidence="3">
    <location>
        <begin position="32"/>
        <end position="269"/>
    </location>
</feature>
<dbReference type="Gene3D" id="3.40.190.10">
    <property type="entry name" value="Periplasmic binding protein-like II"/>
    <property type="match status" value="2"/>
</dbReference>
<evidence type="ECO:0000256" key="2">
    <source>
        <dbReference type="SAM" id="MobiDB-lite"/>
    </source>
</evidence>
<proteinExistence type="predicted"/>
<dbReference type="AlphaFoldDB" id="A0A8U0HVY8"/>